<gene>
    <name evidence="2" type="ORF">IAB73_02840</name>
</gene>
<keyword evidence="1" id="KW-1133">Transmembrane helix</keyword>
<feature type="transmembrane region" description="Helical" evidence="1">
    <location>
        <begin position="36"/>
        <end position="56"/>
    </location>
</feature>
<protein>
    <submittedName>
        <fullName evidence="2">Uncharacterized protein</fullName>
    </submittedName>
</protein>
<keyword evidence="1" id="KW-0812">Transmembrane</keyword>
<sequence>MRRQGMYRLSGAVLVLIWTAYYYAKRSTGGLVDARDRLVCGAVALLCIGIVIHWLVQYVQTRRSGR</sequence>
<dbReference type="AlphaFoldDB" id="A0A9D1CQI4"/>
<keyword evidence="1" id="KW-0472">Membrane</keyword>
<dbReference type="EMBL" id="DVFJ01000008">
    <property type="protein sequence ID" value="HIQ71133.1"/>
    <property type="molecule type" value="Genomic_DNA"/>
</dbReference>
<reference evidence="2" key="2">
    <citation type="journal article" date="2021" name="PeerJ">
        <title>Extensive microbial diversity within the chicken gut microbiome revealed by metagenomics and culture.</title>
        <authorList>
            <person name="Gilroy R."/>
            <person name="Ravi A."/>
            <person name="Getino M."/>
            <person name="Pursley I."/>
            <person name="Horton D.L."/>
            <person name="Alikhan N.F."/>
            <person name="Baker D."/>
            <person name="Gharbi K."/>
            <person name="Hall N."/>
            <person name="Watson M."/>
            <person name="Adriaenssens E.M."/>
            <person name="Foster-Nyarko E."/>
            <person name="Jarju S."/>
            <person name="Secka A."/>
            <person name="Antonio M."/>
            <person name="Oren A."/>
            <person name="Chaudhuri R.R."/>
            <person name="La Ragione R."/>
            <person name="Hildebrand F."/>
            <person name="Pallen M.J."/>
        </authorList>
    </citation>
    <scope>NUCLEOTIDE SEQUENCE</scope>
    <source>
        <strain evidence="2">ChiSxjej2B14-6234</strain>
    </source>
</reference>
<name>A0A9D1CQI4_9FIRM</name>
<proteinExistence type="predicted"/>
<feature type="transmembrane region" description="Helical" evidence="1">
    <location>
        <begin position="7"/>
        <end position="24"/>
    </location>
</feature>
<evidence type="ECO:0000313" key="3">
    <source>
        <dbReference type="Proteomes" id="UP000886887"/>
    </source>
</evidence>
<evidence type="ECO:0000256" key="1">
    <source>
        <dbReference type="SAM" id="Phobius"/>
    </source>
</evidence>
<organism evidence="2 3">
    <name type="scientific">Candidatus Onthenecus intestinigallinarum</name>
    <dbReference type="NCBI Taxonomy" id="2840875"/>
    <lineage>
        <taxon>Bacteria</taxon>
        <taxon>Bacillati</taxon>
        <taxon>Bacillota</taxon>
        <taxon>Clostridia</taxon>
        <taxon>Eubacteriales</taxon>
        <taxon>Candidatus Onthenecus</taxon>
    </lineage>
</organism>
<reference evidence="2" key="1">
    <citation type="submission" date="2020-10" db="EMBL/GenBank/DDBJ databases">
        <authorList>
            <person name="Gilroy R."/>
        </authorList>
    </citation>
    <scope>NUCLEOTIDE SEQUENCE</scope>
    <source>
        <strain evidence="2">ChiSxjej2B14-6234</strain>
    </source>
</reference>
<comment type="caution">
    <text evidence="2">The sequence shown here is derived from an EMBL/GenBank/DDBJ whole genome shotgun (WGS) entry which is preliminary data.</text>
</comment>
<dbReference type="Proteomes" id="UP000886887">
    <property type="component" value="Unassembled WGS sequence"/>
</dbReference>
<evidence type="ECO:0000313" key="2">
    <source>
        <dbReference type="EMBL" id="HIQ71133.1"/>
    </source>
</evidence>
<accession>A0A9D1CQI4</accession>